<name>A0A3P9CG55_9CICH</name>
<dbReference type="PROSITE" id="PS00119">
    <property type="entry name" value="PA2_ASP"/>
    <property type="match status" value="1"/>
</dbReference>
<feature type="domain" description="Phospholipase A2-like central" evidence="4">
    <location>
        <begin position="53"/>
        <end position="136"/>
    </location>
</feature>
<keyword evidence="6" id="KW-1185">Reference proteome</keyword>
<dbReference type="InterPro" id="IPR036444">
    <property type="entry name" value="PLipase_A2_dom_sf"/>
</dbReference>
<protein>
    <recommendedName>
        <fullName evidence="4">Phospholipase A2-like central domain-containing protein</fullName>
    </recommendedName>
</protein>
<comment type="subcellular location">
    <subcellularLocation>
        <location evidence="1">Secreted</location>
    </subcellularLocation>
</comment>
<keyword evidence="2" id="KW-0964">Secreted</keyword>
<dbReference type="Proteomes" id="UP000265160">
    <property type="component" value="LG7"/>
</dbReference>
<dbReference type="GO" id="GO:0050482">
    <property type="term" value="P:arachidonate secretion"/>
    <property type="evidence" value="ECO:0007669"/>
    <property type="project" value="InterPro"/>
</dbReference>
<dbReference type="InterPro" id="IPR016090">
    <property type="entry name" value="PLA2-like_dom"/>
</dbReference>
<reference evidence="5" key="2">
    <citation type="submission" date="2025-08" db="UniProtKB">
        <authorList>
            <consortium name="Ensembl"/>
        </authorList>
    </citation>
    <scope>IDENTIFICATION</scope>
</reference>
<dbReference type="InterPro" id="IPR033113">
    <property type="entry name" value="PLA2_histidine"/>
</dbReference>
<evidence type="ECO:0000256" key="2">
    <source>
        <dbReference type="ARBA" id="ARBA00022525"/>
    </source>
</evidence>
<dbReference type="Ensembl" id="ENSMZET00005021961.1">
    <property type="protein sequence ID" value="ENSMZEP00005021260.1"/>
    <property type="gene ID" value="ENSMZEG00005015963.1"/>
</dbReference>
<accession>A0A3P9CG55</accession>
<dbReference type="SMART" id="SM00085">
    <property type="entry name" value="PA2c"/>
    <property type="match status" value="1"/>
</dbReference>
<dbReference type="PROSITE" id="PS00118">
    <property type="entry name" value="PA2_HIS"/>
    <property type="match status" value="1"/>
</dbReference>
<dbReference type="GO" id="GO:0005576">
    <property type="term" value="C:extracellular region"/>
    <property type="evidence" value="ECO:0007669"/>
    <property type="project" value="UniProtKB-SubCell"/>
</dbReference>
<reference evidence="5 6" key="1">
    <citation type="journal article" date="2014" name="Nature">
        <title>The genomic substrate for adaptive radiation in African cichlid fish.</title>
        <authorList>
            <person name="Brawand D."/>
            <person name="Wagner C.E."/>
            <person name="Li Y.I."/>
            <person name="Malinsky M."/>
            <person name="Keller I."/>
            <person name="Fan S."/>
            <person name="Simakov O."/>
            <person name="Ng A.Y."/>
            <person name="Lim Z.W."/>
            <person name="Bezault E."/>
            <person name="Turner-Maier J."/>
            <person name="Johnson J."/>
            <person name="Alcazar R."/>
            <person name="Noh H.J."/>
            <person name="Russell P."/>
            <person name="Aken B."/>
            <person name="Alfoldi J."/>
            <person name="Amemiya C."/>
            <person name="Azzouzi N."/>
            <person name="Baroiller J.F."/>
            <person name="Barloy-Hubler F."/>
            <person name="Berlin A."/>
            <person name="Bloomquist R."/>
            <person name="Carleton K.L."/>
            <person name="Conte M.A."/>
            <person name="D'Cotta H."/>
            <person name="Eshel O."/>
            <person name="Gaffney L."/>
            <person name="Galibert F."/>
            <person name="Gante H.F."/>
            <person name="Gnerre S."/>
            <person name="Greuter L."/>
            <person name="Guyon R."/>
            <person name="Haddad N.S."/>
            <person name="Haerty W."/>
            <person name="Harris R.M."/>
            <person name="Hofmann H.A."/>
            <person name="Hourlier T."/>
            <person name="Hulata G."/>
            <person name="Jaffe D.B."/>
            <person name="Lara M."/>
            <person name="Lee A.P."/>
            <person name="MacCallum I."/>
            <person name="Mwaiko S."/>
            <person name="Nikaido M."/>
            <person name="Nishihara H."/>
            <person name="Ozouf-Costaz C."/>
            <person name="Penman D.J."/>
            <person name="Przybylski D."/>
            <person name="Rakotomanga M."/>
            <person name="Renn S.C.P."/>
            <person name="Ribeiro F.J."/>
            <person name="Ron M."/>
            <person name="Salzburger W."/>
            <person name="Sanchez-Pulido L."/>
            <person name="Santos M.E."/>
            <person name="Searle S."/>
            <person name="Sharpe T."/>
            <person name="Swofford R."/>
            <person name="Tan F.J."/>
            <person name="Williams L."/>
            <person name="Young S."/>
            <person name="Yin S."/>
            <person name="Okada N."/>
            <person name="Kocher T.D."/>
            <person name="Miska E.A."/>
            <person name="Lander E.S."/>
            <person name="Venkatesh B."/>
            <person name="Fernald R.D."/>
            <person name="Meyer A."/>
            <person name="Ponting C.P."/>
            <person name="Streelman J.T."/>
            <person name="Lindblad-Toh K."/>
            <person name="Seehausen O."/>
            <person name="Di Palma F."/>
        </authorList>
    </citation>
    <scope>NUCLEOTIDE SEQUENCE</scope>
</reference>
<evidence type="ECO:0000256" key="3">
    <source>
        <dbReference type="ARBA" id="ARBA00023157"/>
    </source>
</evidence>
<dbReference type="SUPFAM" id="SSF48619">
    <property type="entry name" value="Phospholipase A2, PLA2"/>
    <property type="match status" value="1"/>
</dbReference>
<proteinExistence type="predicted"/>
<dbReference type="STRING" id="106582.ENSMZEP00005021260"/>
<dbReference type="GO" id="GO:0004623">
    <property type="term" value="F:phospholipase A2 activity"/>
    <property type="evidence" value="ECO:0007669"/>
    <property type="project" value="InterPro"/>
</dbReference>
<evidence type="ECO:0000259" key="4">
    <source>
        <dbReference type="SMART" id="SM00085"/>
    </source>
</evidence>
<dbReference type="Gene3D" id="1.20.90.10">
    <property type="entry name" value="Phospholipase A2 domain"/>
    <property type="match status" value="1"/>
</dbReference>
<dbReference type="GO" id="GO:0006644">
    <property type="term" value="P:phospholipid metabolic process"/>
    <property type="evidence" value="ECO:0007669"/>
    <property type="project" value="InterPro"/>
</dbReference>
<keyword evidence="3" id="KW-1015">Disulfide bond</keyword>
<reference evidence="5" key="3">
    <citation type="submission" date="2025-09" db="UniProtKB">
        <authorList>
            <consortium name="Ensembl"/>
        </authorList>
    </citation>
    <scope>IDENTIFICATION</scope>
</reference>
<evidence type="ECO:0000256" key="1">
    <source>
        <dbReference type="ARBA" id="ARBA00004613"/>
    </source>
</evidence>
<dbReference type="GeneTree" id="ENSGT00970000197592"/>
<sequence length="136" mass="15507">MLTESWLTSLTPDTSVTLPGFQLLRADRTRDSGKRKGGGLAVFVNDRWCNPGHITVKEQLCSRDIELLAVSMLDVYLWCCQVHDQCYTDITCGSDTCWPSGYCKMFICECDRKAAECFARSSWNPEHDTIFKDYCQ</sequence>
<dbReference type="InterPro" id="IPR033112">
    <property type="entry name" value="PLA2_Asp_AS"/>
</dbReference>
<organism evidence="5 6">
    <name type="scientific">Maylandia zebra</name>
    <name type="common">zebra mbuna</name>
    <dbReference type="NCBI Taxonomy" id="106582"/>
    <lineage>
        <taxon>Eukaryota</taxon>
        <taxon>Metazoa</taxon>
        <taxon>Chordata</taxon>
        <taxon>Craniata</taxon>
        <taxon>Vertebrata</taxon>
        <taxon>Euteleostomi</taxon>
        <taxon>Actinopterygii</taxon>
        <taxon>Neopterygii</taxon>
        <taxon>Teleostei</taxon>
        <taxon>Neoteleostei</taxon>
        <taxon>Acanthomorphata</taxon>
        <taxon>Ovalentaria</taxon>
        <taxon>Cichlomorphae</taxon>
        <taxon>Cichliformes</taxon>
        <taxon>Cichlidae</taxon>
        <taxon>African cichlids</taxon>
        <taxon>Pseudocrenilabrinae</taxon>
        <taxon>Haplochromini</taxon>
        <taxon>Maylandia</taxon>
        <taxon>Maylandia zebra complex</taxon>
    </lineage>
</organism>
<evidence type="ECO:0000313" key="6">
    <source>
        <dbReference type="Proteomes" id="UP000265160"/>
    </source>
</evidence>
<evidence type="ECO:0000313" key="5">
    <source>
        <dbReference type="Ensembl" id="ENSMZEP00005021260.1"/>
    </source>
</evidence>
<dbReference type="AlphaFoldDB" id="A0A3P9CG55"/>